<dbReference type="Proteomes" id="UP000783686">
    <property type="component" value="Unassembled WGS sequence"/>
</dbReference>
<evidence type="ECO:0000313" key="2">
    <source>
        <dbReference type="EMBL" id="CAD5214412.1"/>
    </source>
</evidence>
<feature type="compositionally biased region" description="Basic residues" evidence="1">
    <location>
        <begin position="187"/>
        <end position="196"/>
    </location>
</feature>
<protein>
    <submittedName>
        <fullName evidence="2">Uncharacterized protein</fullName>
    </submittedName>
</protein>
<dbReference type="EMBL" id="CAJFCW020000003">
    <property type="protein sequence ID" value="CAG9102706.1"/>
    <property type="molecule type" value="Genomic_DNA"/>
</dbReference>
<dbReference type="Proteomes" id="UP000614601">
    <property type="component" value="Unassembled WGS sequence"/>
</dbReference>
<dbReference type="AlphaFoldDB" id="A0A811KHT8"/>
<feature type="compositionally biased region" description="Basic residues" evidence="1">
    <location>
        <begin position="206"/>
        <end position="217"/>
    </location>
</feature>
<organism evidence="2 3">
    <name type="scientific">Bursaphelenchus okinawaensis</name>
    <dbReference type="NCBI Taxonomy" id="465554"/>
    <lineage>
        <taxon>Eukaryota</taxon>
        <taxon>Metazoa</taxon>
        <taxon>Ecdysozoa</taxon>
        <taxon>Nematoda</taxon>
        <taxon>Chromadorea</taxon>
        <taxon>Rhabditida</taxon>
        <taxon>Tylenchina</taxon>
        <taxon>Tylenchomorpha</taxon>
        <taxon>Aphelenchoidea</taxon>
        <taxon>Aphelenchoididae</taxon>
        <taxon>Bursaphelenchus</taxon>
    </lineage>
</organism>
<evidence type="ECO:0000313" key="3">
    <source>
        <dbReference type="Proteomes" id="UP000614601"/>
    </source>
</evidence>
<dbReference type="OrthoDB" id="5877520at2759"/>
<reference evidence="2" key="1">
    <citation type="submission" date="2020-09" db="EMBL/GenBank/DDBJ databases">
        <authorList>
            <person name="Kikuchi T."/>
        </authorList>
    </citation>
    <scope>NUCLEOTIDE SEQUENCE</scope>
    <source>
        <strain evidence="2">SH1</strain>
    </source>
</reference>
<keyword evidence="3" id="KW-1185">Reference proteome</keyword>
<feature type="region of interest" description="Disordered" evidence="1">
    <location>
        <begin position="183"/>
        <end position="300"/>
    </location>
</feature>
<feature type="compositionally biased region" description="Basic and acidic residues" evidence="1">
    <location>
        <begin position="248"/>
        <end position="264"/>
    </location>
</feature>
<feature type="compositionally biased region" description="Basic residues" evidence="1">
    <location>
        <begin position="265"/>
        <end position="277"/>
    </location>
</feature>
<feature type="compositionally biased region" description="Low complexity" evidence="1">
    <location>
        <begin position="41"/>
        <end position="57"/>
    </location>
</feature>
<name>A0A811KHT8_9BILA</name>
<accession>A0A811KHT8</accession>
<dbReference type="EMBL" id="CAJFDH010000003">
    <property type="protein sequence ID" value="CAD5214412.1"/>
    <property type="molecule type" value="Genomic_DNA"/>
</dbReference>
<evidence type="ECO:0000256" key="1">
    <source>
        <dbReference type="SAM" id="MobiDB-lite"/>
    </source>
</evidence>
<sequence length="300" mass="34817">MLQYKFVMESGDTVAERLATPIISDIGKDCGIDNKITTTPCCSSASSSTSGVTSPSSENGFKSTKTTKQETPEGPPNQNSIKSEENKPSEDTNQPSTSEEPDFDGFHCPNYRKFFAKRYPKLQEMSAIDPKALLFDQILIDNFELLMFMHREDYKVFRKQENEVRGKEILEEKAKQALEDGFIKNIQRSHKKKGRKSKAEVERLEKLKKKKERRDRKQQKLKESAQRRRVRRKERADRRARGIVASPLDKEKKSEKKRVHEERKRAKTERKAQRKLKKAQEKEGKSPDKRHKKTNSLANF</sequence>
<feature type="compositionally biased region" description="Basic and acidic residues" evidence="1">
    <location>
        <begin position="278"/>
        <end position="287"/>
    </location>
</feature>
<proteinExistence type="predicted"/>
<feature type="region of interest" description="Disordered" evidence="1">
    <location>
        <begin position="41"/>
        <end position="105"/>
    </location>
</feature>
<comment type="caution">
    <text evidence="2">The sequence shown here is derived from an EMBL/GenBank/DDBJ whole genome shotgun (WGS) entry which is preliminary data.</text>
</comment>
<gene>
    <name evidence="2" type="ORF">BOKJ2_LOCUS5580</name>
</gene>